<dbReference type="SUPFAM" id="SSF51556">
    <property type="entry name" value="Metallo-dependent hydrolases"/>
    <property type="match status" value="1"/>
</dbReference>
<dbReference type="eggNOG" id="COG1228">
    <property type="taxonomic scope" value="Bacteria"/>
</dbReference>
<dbReference type="OrthoDB" id="3189065at2"/>
<dbReference type="PANTHER" id="PTHR43135:SF4">
    <property type="entry name" value="AMIDOHYDROLASE-RELATED DOMAIN-CONTAINING PROTEIN"/>
    <property type="match status" value="1"/>
</dbReference>
<dbReference type="PANTHER" id="PTHR43135">
    <property type="entry name" value="ALPHA-D-RIBOSE 1-METHYLPHOSPHONATE 5-TRIPHOSPHATE DIPHOSPHATASE"/>
    <property type="match status" value="1"/>
</dbReference>
<dbReference type="Gene3D" id="2.30.40.10">
    <property type="entry name" value="Urease, subunit C, domain 1"/>
    <property type="match status" value="1"/>
</dbReference>
<gene>
    <name evidence="2" type="ordered locus">Arch_0561</name>
</gene>
<dbReference type="InterPro" id="IPR051781">
    <property type="entry name" value="Metallo-dep_Hydrolase"/>
</dbReference>
<keyword evidence="3" id="KW-1185">Reference proteome</keyword>
<sequence length="357" mass="39735">MANYRLTGALRGTRMAEVWIVDGVISHHAPSTRVIDVRGYIYPGLLDAHTHPGLNRDGNMLNRHEVRRRLEALRGWGVTAVRDCGGQQNPNDDRCDGLPRVLHCGQHISRPKRYTRHLAREVEPNQLIAAAIEEYEKSDGWIKLVGDWIDREAGDNLPVWPRDVLIDAVTAIHERGGKVTVHTFCRETVDDLLDAGVDGIEHGTGMTRDHVDEAARRGILLTPTVHQVRRFPEFAEAGSRFPDYARRMLGMDARREEHLAMIVESGVPLLMGTDTSENVDTLSMPHELIDAVADGIPASVAMEAASYGGRARLGFSNWEAGEPADFVVYDHDPEENIAHTLRPASVFIDGIRFQGKN</sequence>
<organism evidence="2 3">
    <name type="scientific">Arcanobacterium haemolyticum (strain ATCC 9345 / DSM 20595 / CCM 5947 / CCUG 17215 / LMG 16163 / NBRC 15585 / NCTC 8452 / 11018)</name>
    <dbReference type="NCBI Taxonomy" id="644284"/>
    <lineage>
        <taxon>Bacteria</taxon>
        <taxon>Bacillati</taxon>
        <taxon>Actinomycetota</taxon>
        <taxon>Actinomycetes</taxon>
        <taxon>Actinomycetales</taxon>
        <taxon>Actinomycetaceae</taxon>
        <taxon>Arcanobacterium</taxon>
    </lineage>
</organism>
<accession>D7BN03</accession>
<dbReference type="SUPFAM" id="SSF51338">
    <property type="entry name" value="Composite domain of metallo-dependent hydrolases"/>
    <property type="match status" value="1"/>
</dbReference>
<dbReference type="AlphaFoldDB" id="D7BN03"/>
<feature type="domain" description="Amidohydrolase-related" evidence="1">
    <location>
        <begin position="40"/>
        <end position="350"/>
    </location>
</feature>
<protein>
    <submittedName>
        <fullName evidence="2">Amidohydrolase</fullName>
    </submittedName>
</protein>
<name>D7BN03_ARCHD</name>
<dbReference type="STRING" id="644284.Arch_0561"/>
<evidence type="ECO:0000259" key="1">
    <source>
        <dbReference type="Pfam" id="PF01979"/>
    </source>
</evidence>
<evidence type="ECO:0000313" key="2">
    <source>
        <dbReference type="EMBL" id="ADH92302.1"/>
    </source>
</evidence>
<dbReference type="InterPro" id="IPR032466">
    <property type="entry name" value="Metal_Hydrolase"/>
</dbReference>
<evidence type="ECO:0000313" key="3">
    <source>
        <dbReference type="Proteomes" id="UP000000376"/>
    </source>
</evidence>
<reference evidence="2 3" key="1">
    <citation type="journal article" date="2010" name="Stand. Genomic Sci.">
        <title>Complete genome sequence of Arcanobacterium haemolyticum type strain (11018).</title>
        <authorList>
            <person name="Yasawong M."/>
            <person name="Teshima H."/>
            <person name="Lapidus A."/>
            <person name="Nolan M."/>
            <person name="Lucas S."/>
            <person name="Glavina Del Rio T."/>
            <person name="Tice H."/>
            <person name="Cheng J."/>
            <person name="Bruce D."/>
            <person name="Detter C."/>
            <person name="Tapia R."/>
            <person name="Han C."/>
            <person name="Goodwin L."/>
            <person name="Pitluck S."/>
            <person name="Liolios K."/>
            <person name="Ivanova N."/>
            <person name="Mavromatis K."/>
            <person name="Mikhailova N."/>
            <person name="Pati A."/>
            <person name="Chen A."/>
            <person name="Palaniappan K."/>
            <person name="Land M."/>
            <person name="Hauser L."/>
            <person name="Chang Y."/>
            <person name="Jeffries C."/>
            <person name="Rohde M."/>
            <person name="Sikorski J."/>
            <person name="Pukall R."/>
            <person name="Goker M."/>
            <person name="Woyke T."/>
            <person name="Bristow J."/>
            <person name="Eisen J."/>
            <person name="Markowitz V."/>
            <person name="Hugenholtz P."/>
            <person name="Kyrpides N."/>
            <person name="Klenk H."/>
        </authorList>
    </citation>
    <scope>NUCLEOTIDE SEQUENCE [LARGE SCALE GENOMIC DNA]</scope>
    <source>
        <strain evidence="3">ATCC 9345 / DSM 20595 / CCUG 17215 / LMG 16163 / NBRC 15585 / NCTC 8452 / 11018</strain>
    </source>
</reference>
<dbReference type="GO" id="GO:0016810">
    <property type="term" value="F:hydrolase activity, acting on carbon-nitrogen (but not peptide) bonds"/>
    <property type="evidence" value="ECO:0007669"/>
    <property type="project" value="InterPro"/>
</dbReference>
<dbReference type="InterPro" id="IPR006680">
    <property type="entry name" value="Amidohydro-rel"/>
</dbReference>
<dbReference type="Gene3D" id="3.20.20.140">
    <property type="entry name" value="Metal-dependent hydrolases"/>
    <property type="match status" value="1"/>
</dbReference>
<dbReference type="InterPro" id="IPR011059">
    <property type="entry name" value="Metal-dep_hydrolase_composite"/>
</dbReference>
<dbReference type="KEGG" id="ahe:Arch_0561"/>
<proteinExistence type="predicted"/>
<dbReference type="Pfam" id="PF01979">
    <property type="entry name" value="Amidohydro_1"/>
    <property type="match status" value="1"/>
</dbReference>
<dbReference type="EMBL" id="CP002045">
    <property type="protein sequence ID" value="ADH92302.1"/>
    <property type="molecule type" value="Genomic_DNA"/>
</dbReference>
<dbReference type="Proteomes" id="UP000000376">
    <property type="component" value="Chromosome"/>
</dbReference>
<dbReference type="HOGENOM" id="CLU_023620_0_0_11"/>